<dbReference type="AlphaFoldDB" id="A0AAE0JEF0"/>
<feature type="region of interest" description="Disordered" evidence="1">
    <location>
        <begin position="1"/>
        <end position="24"/>
    </location>
</feature>
<reference evidence="3" key="2">
    <citation type="submission" date="2023-06" db="EMBL/GenBank/DDBJ databases">
        <authorList>
            <consortium name="Lawrence Berkeley National Laboratory"/>
            <person name="Haridas S."/>
            <person name="Hensen N."/>
            <person name="Bonometti L."/>
            <person name="Westerberg I."/>
            <person name="Brannstrom I.O."/>
            <person name="Guillou S."/>
            <person name="Cros-Aarteil S."/>
            <person name="Calhoun S."/>
            <person name="Kuo A."/>
            <person name="Mondo S."/>
            <person name="Pangilinan J."/>
            <person name="Riley R."/>
            <person name="Labutti K."/>
            <person name="Andreopoulos B."/>
            <person name="Lipzen A."/>
            <person name="Chen C."/>
            <person name="Yanf M."/>
            <person name="Daum C."/>
            <person name="Ng V."/>
            <person name="Clum A."/>
            <person name="Steindorff A."/>
            <person name="Ohm R."/>
            <person name="Martin F."/>
            <person name="Silar P."/>
            <person name="Natvig D."/>
            <person name="Lalanne C."/>
            <person name="Gautier V."/>
            <person name="Ament-Velasquez S.L."/>
            <person name="Kruys A."/>
            <person name="Hutchinson M.I."/>
            <person name="Powell A.J."/>
            <person name="Barry K."/>
            <person name="Miller A.N."/>
            <person name="Grigoriev I.V."/>
            <person name="Debuchy R."/>
            <person name="Gladieux P."/>
            <person name="Thoren M.H."/>
            <person name="Johannesson H."/>
        </authorList>
    </citation>
    <scope>NUCLEOTIDE SEQUENCE</scope>
    <source>
        <strain evidence="3">CBS 560.94</strain>
    </source>
</reference>
<feature type="compositionally biased region" description="Low complexity" evidence="1">
    <location>
        <begin position="323"/>
        <end position="337"/>
    </location>
</feature>
<evidence type="ECO:0000313" key="4">
    <source>
        <dbReference type="Proteomes" id="UP001278500"/>
    </source>
</evidence>
<organism evidence="3 4">
    <name type="scientific">Neurospora tetraspora</name>
    <dbReference type="NCBI Taxonomy" id="94610"/>
    <lineage>
        <taxon>Eukaryota</taxon>
        <taxon>Fungi</taxon>
        <taxon>Dikarya</taxon>
        <taxon>Ascomycota</taxon>
        <taxon>Pezizomycotina</taxon>
        <taxon>Sordariomycetes</taxon>
        <taxon>Sordariomycetidae</taxon>
        <taxon>Sordariales</taxon>
        <taxon>Sordariaceae</taxon>
        <taxon>Neurospora</taxon>
    </lineage>
</organism>
<dbReference type="PROSITE" id="PS50097">
    <property type="entry name" value="BTB"/>
    <property type="match status" value="1"/>
</dbReference>
<dbReference type="EMBL" id="JAUEPP010000005">
    <property type="protein sequence ID" value="KAK3343263.1"/>
    <property type="molecule type" value="Genomic_DNA"/>
</dbReference>
<feature type="compositionally biased region" description="Pro residues" evidence="1">
    <location>
        <begin position="338"/>
        <end position="347"/>
    </location>
</feature>
<evidence type="ECO:0000259" key="2">
    <source>
        <dbReference type="PROSITE" id="PS50097"/>
    </source>
</evidence>
<protein>
    <recommendedName>
        <fullName evidence="2">BTB domain-containing protein</fullName>
    </recommendedName>
</protein>
<comment type="caution">
    <text evidence="3">The sequence shown here is derived from an EMBL/GenBank/DDBJ whole genome shotgun (WGS) entry which is preliminary data.</text>
</comment>
<evidence type="ECO:0000313" key="3">
    <source>
        <dbReference type="EMBL" id="KAK3343263.1"/>
    </source>
</evidence>
<dbReference type="Pfam" id="PF00651">
    <property type="entry name" value="BTB"/>
    <property type="match status" value="1"/>
</dbReference>
<dbReference type="CDD" id="cd18186">
    <property type="entry name" value="BTB_POZ_ZBTB_KLHL-like"/>
    <property type="match status" value="1"/>
</dbReference>
<dbReference type="SUPFAM" id="SSF54695">
    <property type="entry name" value="POZ domain"/>
    <property type="match status" value="1"/>
</dbReference>
<feature type="region of interest" description="Disordered" evidence="1">
    <location>
        <begin position="38"/>
        <end position="65"/>
    </location>
</feature>
<dbReference type="RefSeq" id="XP_062681056.1">
    <property type="nucleotide sequence ID" value="XM_062829739.1"/>
</dbReference>
<gene>
    <name evidence="3" type="ORF">B0H65DRAFT_550432</name>
</gene>
<reference evidence="3" key="1">
    <citation type="journal article" date="2023" name="Mol. Phylogenet. Evol.">
        <title>Genome-scale phylogeny and comparative genomics of the fungal order Sordariales.</title>
        <authorList>
            <person name="Hensen N."/>
            <person name="Bonometti L."/>
            <person name="Westerberg I."/>
            <person name="Brannstrom I.O."/>
            <person name="Guillou S."/>
            <person name="Cros-Aarteil S."/>
            <person name="Calhoun S."/>
            <person name="Haridas S."/>
            <person name="Kuo A."/>
            <person name="Mondo S."/>
            <person name="Pangilinan J."/>
            <person name="Riley R."/>
            <person name="LaButti K."/>
            <person name="Andreopoulos B."/>
            <person name="Lipzen A."/>
            <person name="Chen C."/>
            <person name="Yan M."/>
            <person name="Daum C."/>
            <person name="Ng V."/>
            <person name="Clum A."/>
            <person name="Steindorff A."/>
            <person name="Ohm R.A."/>
            <person name="Martin F."/>
            <person name="Silar P."/>
            <person name="Natvig D.O."/>
            <person name="Lalanne C."/>
            <person name="Gautier V."/>
            <person name="Ament-Velasquez S.L."/>
            <person name="Kruys A."/>
            <person name="Hutchinson M.I."/>
            <person name="Powell A.J."/>
            <person name="Barry K."/>
            <person name="Miller A.N."/>
            <person name="Grigoriev I.V."/>
            <person name="Debuchy R."/>
            <person name="Gladieux P."/>
            <person name="Hiltunen Thoren M."/>
            <person name="Johannesson H."/>
        </authorList>
    </citation>
    <scope>NUCLEOTIDE SEQUENCE</scope>
    <source>
        <strain evidence="3">CBS 560.94</strain>
    </source>
</reference>
<feature type="compositionally biased region" description="Low complexity" evidence="1">
    <location>
        <begin position="201"/>
        <end position="258"/>
    </location>
</feature>
<dbReference type="SMART" id="SM00225">
    <property type="entry name" value="BTB"/>
    <property type="match status" value="1"/>
</dbReference>
<keyword evidence="4" id="KW-1185">Reference proteome</keyword>
<sequence length="779" mass="80298">MPLPSDKTQVTLHSTSTNPCPGPGAFILNPRFSIFTGSFSAVPPPRNGNMDPNRPLGIKREPDEPPKITTIPQATPQATPATEYATTTASFAAGDSITVATTPTTTKATPAKKAAATPRKPAAKKTAAVKTPAVPKAAAAKATVKATLKTTAKATPKSAAKATPNTNTAAGAGITPTTTARSTGTGAGAATGRPRGRPRKNATSNAATTAAATNIPLNASASANKNTTTGNAASSSSPLSAAAAASSSSPIPIIVATANRPAPGPAAATRQPPTNNRGGRGGSATAASSSTTTPAKRTASSSRSSADAVADGTGRANKQRKLAGGASTAASTAASKPAGPPGPPVGPAKPSGHGPSAAAAGAAGTGTASGTAAAGTASGTTTAGVKKGGSWSVDGQEINRRHKENDLHLLETGEFSDATIICLKKKWKVHKMRLSTRSAWFREAFAGSDGTGQISEINLHEQNADDIETMLRFMYADSLDDNLTHPSSLPTPITTYVTLYNLGHTFRIPLLCRDSLTLLGQYLDTKLLLLCTYSVPASGRSGVIDHSDPLLSPSAYATDLFSAIFTAYSGVNQSTKLHSLLASFLWAGRDRLFRLPGLRALVDQCPMLGTDVFKLLLGDNSSSFIPPTTIKLTNLPGGSDIDELKAKHFGPTCSRLDHTRKTQHPDRCECCDEVFDDERWAKRVFNPFKVVVRPAAWCRRCVEGKKNPNAPERGGGWRGGIGGRFELGVGSGQGPVNLVGDRGDGNGEGGNGGEGGERRKGPLEDVVPMWRLRVGGDDE</sequence>
<feature type="domain" description="BTB" evidence="2">
    <location>
        <begin position="416"/>
        <end position="483"/>
    </location>
</feature>
<feature type="compositionally biased region" description="Low complexity" evidence="1">
    <location>
        <begin position="103"/>
        <end position="193"/>
    </location>
</feature>
<feature type="region of interest" description="Disordered" evidence="1">
    <location>
        <begin position="736"/>
        <end position="767"/>
    </location>
</feature>
<evidence type="ECO:0000256" key="1">
    <source>
        <dbReference type="SAM" id="MobiDB-lite"/>
    </source>
</evidence>
<feature type="compositionally biased region" description="Polar residues" evidence="1">
    <location>
        <begin position="1"/>
        <end position="19"/>
    </location>
</feature>
<accession>A0AAE0JEF0</accession>
<dbReference type="InterPro" id="IPR000210">
    <property type="entry name" value="BTB/POZ_dom"/>
</dbReference>
<feature type="region of interest" description="Disordered" evidence="1">
    <location>
        <begin position="103"/>
        <end position="397"/>
    </location>
</feature>
<dbReference type="Gene3D" id="3.30.710.10">
    <property type="entry name" value="Potassium Channel Kv1.1, Chain A"/>
    <property type="match status" value="1"/>
</dbReference>
<feature type="compositionally biased region" description="Low complexity" evidence="1">
    <location>
        <begin position="348"/>
        <end position="390"/>
    </location>
</feature>
<dbReference type="Proteomes" id="UP001278500">
    <property type="component" value="Unassembled WGS sequence"/>
</dbReference>
<name>A0AAE0JEF0_9PEZI</name>
<feature type="compositionally biased region" description="Low complexity" evidence="1">
    <location>
        <begin position="283"/>
        <end position="306"/>
    </location>
</feature>
<dbReference type="InterPro" id="IPR011333">
    <property type="entry name" value="SKP1/BTB/POZ_sf"/>
</dbReference>
<dbReference type="GeneID" id="87866893"/>
<proteinExistence type="predicted"/>